<dbReference type="EMBL" id="VSRR010077953">
    <property type="protein sequence ID" value="MPC88480.1"/>
    <property type="molecule type" value="Genomic_DNA"/>
</dbReference>
<sequence length="18" mass="2038">MGGMTSLPFRQIPQMMGR</sequence>
<comment type="caution">
    <text evidence="1">The sequence shown here is derived from an EMBL/GenBank/DDBJ whole genome shotgun (WGS) entry which is preliminary data.</text>
</comment>
<name>A0A5B7IV06_PORTR</name>
<evidence type="ECO:0000313" key="2">
    <source>
        <dbReference type="Proteomes" id="UP000324222"/>
    </source>
</evidence>
<protein>
    <submittedName>
        <fullName evidence="1">Uncharacterized protein</fullName>
    </submittedName>
</protein>
<keyword evidence="2" id="KW-1185">Reference proteome</keyword>
<dbReference type="AlphaFoldDB" id="A0A5B7IV06"/>
<proteinExistence type="predicted"/>
<gene>
    <name evidence="1" type="ORF">E2C01_083385</name>
</gene>
<organism evidence="1 2">
    <name type="scientific">Portunus trituberculatus</name>
    <name type="common">Swimming crab</name>
    <name type="synonym">Neptunus trituberculatus</name>
    <dbReference type="NCBI Taxonomy" id="210409"/>
    <lineage>
        <taxon>Eukaryota</taxon>
        <taxon>Metazoa</taxon>
        <taxon>Ecdysozoa</taxon>
        <taxon>Arthropoda</taxon>
        <taxon>Crustacea</taxon>
        <taxon>Multicrustacea</taxon>
        <taxon>Malacostraca</taxon>
        <taxon>Eumalacostraca</taxon>
        <taxon>Eucarida</taxon>
        <taxon>Decapoda</taxon>
        <taxon>Pleocyemata</taxon>
        <taxon>Brachyura</taxon>
        <taxon>Eubrachyura</taxon>
        <taxon>Portunoidea</taxon>
        <taxon>Portunidae</taxon>
        <taxon>Portuninae</taxon>
        <taxon>Portunus</taxon>
    </lineage>
</organism>
<accession>A0A5B7IV06</accession>
<reference evidence="1 2" key="1">
    <citation type="submission" date="2019-05" db="EMBL/GenBank/DDBJ databases">
        <title>Another draft genome of Portunus trituberculatus and its Hox gene families provides insights of decapod evolution.</title>
        <authorList>
            <person name="Jeong J.-H."/>
            <person name="Song I."/>
            <person name="Kim S."/>
            <person name="Choi T."/>
            <person name="Kim D."/>
            <person name="Ryu S."/>
            <person name="Kim W."/>
        </authorList>
    </citation>
    <scope>NUCLEOTIDE SEQUENCE [LARGE SCALE GENOMIC DNA]</scope>
    <source>
        <tissue evidence="1">Muscle</tissue>
    </source>
</reference>
<evidence type="ECO:0000313" key="1">
    <source>
        <dbReference type="EMBL" id="MPC88480.1"/>
    </source>
</evidence>
<dbReference type="Proteomes" id="UP000324222">
    <property type="component" value="Unassembled WGS sequence"/>
</dbReference>